<dbReference type="EMBL" id="FQNC01000081">
    <property type="protein sequence ID" value="SGZ14687.1"/>
    <property type="molecule type" value="Genomic_DNA"/>
</dbReference>
<feature type="signal peptide" evidence="1">
    <location>
        <begin position="1"/>
        <end position="19"/>
    </location>
</feature>
<dbReference type="AlphaFoldDB" id="A0A2X0MMY8"/>
<evidence type="ECO:0000256" key="1">
    <source>
        <dbReference type="SAM" id="SignalP"/>
    </source>
</evidence>
<reference evidence="2 3" key="1">
    <citation type="submission" date="2016-11" db="EMBL/GenBank/DDBJ databases">
        <authorList>
            <person name="Jaros S."/>
            <person name="Januszkiewicz K."/>
            <person name="Wedrychowicz H."/>
        </authorList>
    </citation>
    <scope>NUCLEOTIDE SEQUENCE [LARGE SCALE GENOMIC DNA]</scope>
</reference>
<accession>A0A2X0MMY8</accession>
<evidence type="ECO:0000313" key="2">
    <source>
        <dbReference type="EMBL" id="SGZ14687.1"/>
    </source>
</evidence>
<keyword evidence="3" id="KW-1185">Reference proteome</keyword>
<keyword evidence="1" id="KW-0732">Signal</keyword>
<feature type="chain" id="PRO_5016180001" evidence="1">
    <location>
        <begin position="20"/>
        <end position="117"/>
    </location>
</feature>
<organism evidence="2 3">
    <name type="scientific">Microbotryum silenes-dioicae</name>
    <dbReference type="NCBI Taxonomy" id="796604"/>
    <lineage>
        <taxon>Eukaryota</taxon>
        <taxon>Fungi</taxon>
        <taxon>Dikarya</taxon>
        <taxon>Basidiomycota</taxon>
        <taxon>Pucciniomycotina</taxon>
        <taxon>Microbotryomycetes</taxon>
        <taxon>Microbotryales</taxon>
        <taxon>Microbotryaceae</taxon>
        <taxon>Microbotryum</taxon>
    </lineage>
</organism>
<sequence>MITSKGLLLADLIVGYCESADEWRPSSPSSSLSLSLLTEVRLIESASPFKTSDAPSLFSCPFMLDLILSNSSFNLACFSLSNSISRFRFSILRLVKGVDGATGGAIATATLGSRGSD</sequence>
<gene>
    <name evidence="2" type="primary">BQ5605_C029g10611</name>
    <name evidence="2" type="ORF">BQ5605_C029G10611</name>
</gene>
<protein>
    <submittedName>
        <fullName evidence="2">BQ5605_C029g10611 protein</fullName>
    </submittedName>
</protein>
<name>A0A2X0MMY8_9BASI</name>
<dbReference type="Proteomes" id="UP000249464">
    <property type="component" value="Unassembled WGS sequence"/>
</dbReference>
<proteinExistence type="predicted"/>
<evidence type="ECO:0000313" key="3">
    <source>
        <dbReference type="Proteomes" id="UP000249464"/>
    </source>
</evidence>